<sequence>MISDVDGCGTDLGVFLEAADLLVLRDGAALVVVLPPAHLWPSEGDRQQALRNGDRLSLPRLLLRERSDVLHWRLPRLHALPDRISWRERSPDATAATTTGADGIPPAGDLPPHPWQ</sequence>
<feature type="region of interest" description="Disordered" evidence="1">
    <location>
        <begin position="88"/>
        <end position="116"/>
    </location>
</feature>
<reference evidence="2 3" key="1">
    <citation type="journal article" date="2019" name="mSystems">
        <title>Life at home and on the roam: Genomic adaptions reflect the dual lifestyle of an intracellular, facultative symbiont.</title>
        <authorList>
            <person name="Burgsdorf I."/>
        </authorList>
    </citation>
    <scope>NUCLEOTIDE SEQUENCE [LARGE SCALE GENOMIC DNA]</scope>
    <source>
        <strain evidence="2">277cV</strain>
    </source>
</reference>
<organism evidence="2 3">
    <name type="scientific">Aphanocapsa feldmannii 277cV</name>
    <dbReference type="NCBI Taxonomy" id="2507553"/>
    <lineage>
        <taxon>Bacteria</taxon>
        <taxon>Bacillati</taxon>
        <taxon>Cyanobacteriota</taxon>
        <taxon>Cyanophyceae</taxon>
        <taxon>Oscillatoriophycideae</taxon>
        <taxon>Chroococcales</taxon>
        <taxon>Microcystaceae</taxon>
        <taxon>Aphanocapsa</taxon>
    </lineage>
</organism>
<proteinExistence type="predicted"/>
<gene>
    <name evidence="2" type="ORF">ERJ67_08265</name>
</gene>
<evidence type="ECO:0000313" key="3">
    <source>
        <dbReference type="Proteomes" id="UP000317990"/>
    </source>
</evidence>
<evidence type="ECO:0000256" key="1">
    <source>
        <dbReference type="SAM" id="MobiDB-lite"/>
    </source>
</evidence>
<dbReference type="AlphaFoldDB" id="A0A524RM58"/>
<protein>
    <submittedName>
        <fullName evidence="2">Uncharacterized protein</fullName>
    </submittedName>
</protein>
<comment type="caution">
    <text evidence="2">The sequence shown here is derived from an EMBL/GenBank/DDBJ whole genome shotgun (WGS) entry which is preliminary data.</text>
</comment>
<dbReference type="Proteomes" id="UP000317990">
    <property type="component" value="Unassembled WGS sequence"/>
</dbReference>
<feature type="compositionally biased region" description="Low complexity" evidence="1">
    <location>
        <begin position="92"/>
        <end position="103"/>
    </location>
</feature>
<accession>A0A524RM58</accession>
<dbReference type="EMBL" id="SRMO01000080">
    <property type="protein sequence ID" value="TGG91234.1"/>
    <property type="molecule type" value="Genomic_DNA"/>
</dbReference>
<name>A0A524RM58_9CHRO</name>
<evidence type="ECO:0000313" key="2">
    <source>
        <dbReference type="EMBL" id="TGG91234.1"/>
    </source>
</evidence>